<dbReference type="PROSITE" id="PS51257">
    <property type="entry name" value="PROKAR_LIPOPROTEIN"/>
    <property type="match status" value="1"/>
</dbReference>
<keyword evidence="5 7" id="KW-0449">Lipoprotein</keyword>
<dbReference type="EMBL" id="FXAR01000002">
    <property type="protein sequence ID" value="SMG16711.1"/>
    <property type="molecule type" value="Genomic_DNA"/>
</dbReference>
<evidence type="ECO:0000313" key="8">
    <source>
        <dbReference type="Proteomes" id="UP000193309"/>
    </source>
</evidence>
<dbReference type="InterPro" id="IPR025971">
    <property type="entry name" value="LppP/LprE"/>
</dbReference>
<dbReference type="Proteomes" id="UP000193309">
    <property type="component" value="Unassembled WGS sequence"/>
</dbReference>
<feature type="signal peptide" evidence="6">
    <location>
        <begin position="1"/>
        <end position="18"/>
    </location>
</feature>
<evidence type="ECO:0000256" key="5">
    <source>
        <dbReference type="ARBA" id="ARBA00023288"/>
    </source>
</evidence>
<proteinExistence type="predicted"/>
<keyword evidence="3" id="KW-0472">Membrane</keyword>
<sequence length="211" mass="22323">MTKIALPLLAALSLGACTSPGPDEVTVLTTVTETAAAAPQSEPEECANPDARIEDTALFTSSQTVPFHGTDLIGVPTDFSGFLFLFSPDNMRNNFDPCLPLSWAVLHGSNGDAERGPAGTGSSIADVVVFFHYDELITDPAPSEIRSIEDVTRLGDTTVQVIHGHAGRSTAEGVTEIYVVDHAWRDGRLVTEGPDAARYEAVAAETVNLTP</sequence>
<evidence type="ECO:0000256" key="6">
    <source>
        <dbReference type="SAM" id="SignalP"/>
    </source>
</evidence>
<evidence type="ECO:0000256" key="2">
    <source>
        <dbReference type="ARBA" id="ARBA00022729"/>
    </source>
</evidence>
<evidence type="ECO:0000256" key="1">
    <source>
        <dbReference type="ARBA" id="ARBA00022475"/>
    </source>
</evidence>
<dbReference type="Pfam" id="PF14041">
    <property type="entry name" value="Lipoprotein_21"/>
    <property type="match status" value="1"/>
</dbReference>
<keyword evidence="4" id="KW-0564">Palmitate</keyword>
<gene>
    <name evidence="7" type="ORF">SAMN06295981_0837</name>
</gene>
<keyword evidence="8" id="KW-1185">Reference proteome</keyword>
<dbReference type="STRING" id="1610489.SAMN06295981_0837"/>
<organism evidence="7 8">
    <name type="scientific">Corynebacterium pollutisoli</name>
    <dbReference type="NCBI Taxonomy" id="1610489"/>
    <lineage>
        <taxon>Bacteria</taxon>
        <taxon>Bacillati</taxon>
        <taxon>Actinomycetota</taxon>
        <taxon>Actinomycetes</taxon>
        <taxon>Mycobacteriales</taxon>
        <taxon>Corynebacteriaceae</taxon>
        <taxon>Corynebacterium</taxon>
    </lineage>
</organism>
<evidence type="ECO:0000256" key="3">
    <source>
        <dbReference type="ARBA" id="ARBA00023136"/>
    </source>
</evidence>
<keyword evidence="2 6" id="KW-0732">Signal</keyword>
<protein>
    <submittedName>
        <fullName evidence="7">LppP/LprE lipoprotein</fullName>
    </submittedName>
</protein>
<dbReference type="RefSeq" id="WP_159449778.1">
    <property type="nucleotide sequence ID" value="NZ_FXAR01000002.1"/>
</dbReference>
<dbReference type="AlphaFoldDB" id="A0A1X7IPT2"/>
<name>A0A1X7IPT2_9CORY</name>
<accession>A0A1X7IPT2</accession>
<dbReference type="OrthoDB" id="4409218at2"/>
<keyword evidence="1" id="KW-1003">Cell membrane</keyword>
<evidence type="ECO:0000313" key="7">
    <source>
        <dbReference type="EMBL" id="SMG16711.1"/>
    </source>
</evidence>
<feature type="chain" id="PRO_5038444536" evidence="6">
    <location>
        <begin position="19"/>
        <end position="211"/>
    </location>
</feature>
<evidence type="ECO:0000256" key="4">
    <source>
        <dbReference type="ARBA" id="ARBA00023139"/>
    </source>
</evidence>
<reference evidence="8" key="1">
    <citation type="submission" date="2017-04" db="EMBL/GenBank/DDBJ databases">
        <authorList>
            <person name="Varghese N."/>
            <person name="Submissions S."/>
        </authorList>
    </citation>
    <scope>NUCLEOTIDE SEQUENCE [LARGE SCALE GENOMIC DNA]</scope>
    <source>
        <strain evidence="8">VDS</strain>
    </source>
</reference>